<proteinExistence type="predicted"/>
<evidence type="ECO:0000313" key="2">
    <source>
        <dbReference type="WBParaSite" id="HCON_00011810-00001"/>
    </source>
</evidence>
<reference evidence="2" key="1">
    <citation type="submission" date="2020-12" db="UniProtKB">
        <authorList>
            <consortium name="WormBaseParasite"/>
        </authorList>
    </citation>
    <scope>IDENTIFICATION</scope>
    <source>
        <strain evidence="2">MHco3</strain>
    </source>
</reference>
<dbReference type="Proteomes" id="UP000025227">
    <property type="component" value="Unplaced"/>
</dbReference>
<dbReference type="WBParaSite" id="HCON_00011810-00001">
    <property type="protein sequence ID" value="HCON_00011810-00001"/>
    <property type="gene ID" value="HCON_00011810"/>
</dbReference>
<dbReference type="Pfam" id="PF05380">
    <property type="entry name" value="Peptidase_A17"/>
    <property type="match status" value="1"/>
</dbReference>
<keyword evidence="1" id="KW-1185">Reference proteome</keyword>
<sequence length="410" mass="46021">MAIHEGSEDRTSEIPSKLKEQGISFDDCATDNEIQQHFESNPISISIDIGYVTAPLSLQCNISKLEDEAAFTKIRLKDAHKELCPLCVQDTTKLIMRSNILEYRFKRLPFSIIASPSLPSVSRLGFSCTDGTESSAEISANLYAGNILVQAQTEREILQNYKESKSFFSKIGTVLRHYVSNSNIVNMVIPKNNQTPCGETKLFGAHYDTKNDRLRVKKKFKMKVTLTKRDIVSQIDSVFSVVVSLLIGLKFSVREIFIKHPRRDDRAFTELHKEWKKVCAIISNADRTIFRDLSTTNRLLEDACLWAFADTSKEAKCSYAVLQEKKTYLLVTGKTKMSPKKAPRTIPKLELLELLIALRLGSSILLGNNYLIIAIVSDSGARKKHAGGEAGPLWSLLQTSSFKDKDCCVQ</sequence>
<name>A0A7I4XVF8_HAECO</name>
<dbReference type="OrthoDB" id="429521at2759"/>
<dbReference type="InterPro" id="IPR008042">
    <property type="entry name" value="Retrotrans_Pao"/>
</dbReference>
<organism evidence="1 2">
    <name type="scientific">Haemonchus contortus</name>
    <name type="common">Barber pole worm</name>
    <dbReference type="NCBI Taxonomy" id="6289"/>
    <lineage>
        <taxon>Eukaryota</taxon>
        <taxon>Metazoa</taxon>
        <taxon>Ecdysozoa</taxon>
        <taxon>Nematoda</taxon>
        <taxon>Chromadorea</taxon>
        <taxon>Rhabditida</taxon>
        <taxon>Rhabditina</taxon>
        <taxon>Rhabditomorpha</taxon>
        <taxon>Strongyloidea</taxon>
        <taxon>Trichostrongylidae</taxon>
        <taxon>Haemonchus</taxon>
    </lineage>
</organism>
<protein>
    <submittedName>
        <fullName evidence="2">RT_RNaseH domain-containing protein</fullName>
    </submittedName>
</protein>
<dbReference type="AlphaFoldDB" id="A0A7I4XVF8"/>
<dbReference type="PANTHER" id="PTHR47331">
    <property type="entry name" value="PHD-TYPE DOMAIN-CONTAINING PROTEIN"/>
    <property type="match status" value="1"/>
</dbReference>
<evidence type="ECO:0000313" key="1">
    <source>
        <dbReference type="Proteomes" id="UP000025227"/>
    </source>
</evidence>
<accession>A0A7I4XVF8</accession>